<keyword evidence="1" id="KW-0812">Transmembrane</keyword>
<proteinExistence type="predicted"/>
<feature type="transmembrane region" description="Helical" evidence="1">
    <location>
        <begin position="74"/>
        <end position="95"/>
    </location>
</feature>
<evidence type="ECO:0000313" key="2">
    <source>
        <dbReference type="EMBL" id="MDG0789698.1"/>
    </source>
</evidence>
<evidence type="ECO:0000313" key="3">
    <source>
        <dbReference type="Proteomes" id="UP001153387"/>
    </source>
</evidence>
<dbReference type="EMBL" id="JAPDHZ010000002">
    <property type="protein sequence ID" value="MDG0789698.1"/>
    <property type="molecule type" value="Genomic_DNA"/>
</dbReference>
<reference evidence="2 3" key="1">
    <citation type="submission" date="2022-10" db="EMBL/GenBank/DDBJ databases">
        <title>Comparative genomic analysis of Cohnella hashimotonis sp. nov., isolated from the International Space Station.</title>
        <authorList>
            <person name="Simpson A."/>
            <person name="Venkateswaran K."/>
        </authorList>
    </citation>
    <scope>NUCLEOTIDE SEQUENCE [LARGE SCALE GENOMIC DNA]</scope>
    <source>
        <strain evidence="2 3">DSM 18997</strain>
    </source>
</reference>
<dbReference type="AlphaFoldDB" id="A0A9X4KCU9"/>
<name>A0A9X4KCU9_9BACL</name>
<protein>
    <submittedName>
        <fullName evidence="2">Uncharacterized protein</fullName>
    </submittedName>
</protein>
<keyword evidence="1" id="KW-1133">Transmembrane helix</keyword>
<sequence length="101" mass="11430">MSEERRPTAWDKYVEAKRHALSPDEKEAADHEPLSIEQLELAIAEAAAASGLPETGMPPRAVVHPSARKSYSKWFYRLLLALFSGLVGFLLWWGYEHYSTV</sequence>
<keyword evidence="1" id="KW-0472">Membrane</keyword>
<gene>
    <name evidence="2" type="ORF">OMP38_01675</name>
</gene>
<keyword evidence="3" id="KW-1185">Reference proteome</keyword>
<evidence type="ECO:0000256" key="1">
    <source>
        <dbReference type="SAM" id="Phobius"/>
    </source>
</evidence>
<accession>A0A9X4KCU9</accession>
<comment type="caution">
    <text evidence="2">The sequence shown here is derived from an EMBL/GenBank/DDBJ whole genome shotgun (WGS) entry which is preliminary data.</text>
</comment>
<organism evidence="2 3">
    <name type="scientific">Cohnella ginsengisoli</name>
    <dbReference type="NCBI Taxonomy" id="425004"/>
    <lineage>
        <taxon>Bacteria</taxon>
        <taxon>Bacillati</taxon>
        <taxon>Bacillota</taxon>
        <taxon>Bacilli</taxon>
        <taxon>Bacillales</taxon>
        <taxon>Paenibacillaceae</taxon>
        <taxon>Cohnella</taxon>
    </lineage>
</organism>
<dbReference type="RefSeq" id="WP_277563608.1">
    <property type="nucleotide sequence ID" value="NZ_JAPDHZ010000002.1"/>
</dbReference>
<dbReference type="Proteomes" id="UP001153387">
    <property type="component" value="Unassembled WGS sequence"/>
</dbReference>